<dbReference type="AlphaFoldDB" id="A0A426YII3"/>
<accession>A0A426YII3</accession>
<protein>
    <submittedName>
        <fullName evidence="2">Uncharacterized protein</fullName>
    </submittedName>
</protein>
<dbReference type="EMBL" id="AMZH03012204">
    <property type="protein sequence ID" value="RRT51477.1"/>
    <property type="molecule type" value="Genomic_DNA"/>
</dbReference>
<gene>
    <name evidence="2" type="ORF">B296_00027504</name>
</gene>
<evidence type="ECO:0000256" key="1">
    <source>
        <dbReference type="SAM" id="MobiDB-lite"/>
    </source>
</evidence>
<evidence type="ECO:0000313" key="2">
    <source>
        <dbReference type="EMBL" id="RRT51477.1"/>
    </source>
</evidence>
<name>A0A426YII3_ENSVE</name>
<reference evidence="2 3" key="1">
    <citation type="journal article" date="2014" name="Agronomy (Basel)">
        <title>A Draft Genome Sequence for Ensete ventricosum, the Drought-Tolerant Tree Against Hunger.</title>
        <authorList>
            <person name="Harrison J."/>
            <person name="Moore K.A."/>
            <person name="Paszkiewicz K."/>
            <person name="Jones T."/>
            <person name="Grant M."/>
            <person name="Ambacheew D."/>
            <person name="Muzemil S."/>
            <person name="Studholme D.J."/>
        </authorList>
    </citation>
    <scope>NUCLEOTIDE SEQUENCE [LARGE SCALE GENOMIC DNA]</scope>
</reference>
<dbReference type="Proteomes" id="UP000287651">
    <property type="component" value="Unassembled WGS sequence"/>
</dbReference>
<proteinExistence type="predicted"/>
<feature type="region of interest" description="Disordered" evidence="1">
    <location>
        <begin position="71"/>
        <end position="115"/>
    </location>
</feature>
<feature type="compositionally biased region" description="Low complexity" evidence="1">
    <location>
        <begin position="79"/>
        <end position="93"/>
    </location>
</feature>
<sequence>MQVMNGEYNEMIERDLDYRANLGGRNPRARRERFDQPRSRWWEPQHRDWLIGALPEHRDQLTGALGLVERERGRHLHFPPARSRSSPPLALSSGGKQDHGRRSLKRRERSDRVVG</sequence>
<evidence type="ECO:0000313" key="3">
    <source>
        <dbReference type="Proteomes" id="UP000287651"/>
    </source>
</evidence>
<organism evidence="2 3">
    <name type="scientific">Ensete ventricosum</name>
    <name type="common">Abyssinian banana</name>
    <name type="synonym">Musa ensete</name>
    <dbReference type="NCBI Taxonomy" id="4639"/>
    <lineage>
        <taxon>Eukaryota</taxon>
        <taxon>Viridiplantae</taxon>
        <taxon>Streptophyta</taxon>
        <taxon>Embryophyta</taxon>
        <taxon>Tracheophyta</taxon>
        <taxon>Spermatophyta</taxon>
        <taxon>Magnoliopsida</taxon>
        <taxon>Liliopsida</taxon>
        <taxon>Zingiberales</taxon>
        <taxon>Musaceae</taxon>
        <taxon>Ensete</taxon>
    </lineage>
</organism>
<comment type="caution">
    <text evidence="2">The sequence shown here is derived from an EMBL/GenBank/DDBJ whole genome shotgun (WGS) entry which is preliminary data.</text>
</comment>